<organism evidence="1 2">
    <name type="scientific">Methyloceanibacter caenitepidi</name>
    <dbReference type="NCBI Taxonomy" id="1384459"/>
    <lineage>
        <taxon>Bacteria</taxon>
        <taxon>Pseudomonadati</taxon>
        <taxon>Pseudomonadota</taxon>
        <taxon>Alphaproteobacteria</taxon>
        <taxon>Hyphomicrobiales</taxon>
        <taxon>Hyphomicrobiaceae</taxon>
        <taxon>Methyloceanibacter</taxon>
    </lineage>
</organism>
<reference evidence="1 2" key="1">
    <citation type="submission" date="2014-09" db="EMBL/GenBank/DDBJ databases">
        <title>Genome sequencing of Methyloceanibacter caenitepidi Gela4.</title>
        <authorList>
            <person name="Takeuchi M."/>
            <person name="Susumu S."/>
            <person name="Kamagata Y."/>
            <person name="Oshima K."/>
            <person name="Hattori M."/>
            <person name="Iwasaki W."/>
        </authorList>
    </citation>
    <scope>NUCLEOTIDE SEQUENCE [LARGE SCALE GENOMIC DNA]</scope>
    <source>
        <strain evidence="1 2">Gela4</strain>
    </source>
</reference>
<evidence type="ECO:0000313" key="1">
    <source>
        <dbReference type="EMBL" id="BAQ17926.1"/>
    </source>
</evidence>
<sequence>MWDTDPAVFICVVSDTVWDDAVKEAIQEFEARVKERKSDVA</sequence>
<dbReference type="HOGENOM" id="CLU_3272612_0_0_5"/>
<evidence type="ECO:0000313" key="2">
    <source>
        <dbReference type="Proteomes" id="UP000031643"/>
    </source>
</evidence>
<gene>
    <name evidence="1" type="ORF">GL4_2492</name>
</gene>
<accession>A0A0A8K596</accession>
<dbReference type="EMBL" id="AP014648">
    <property type="protein sequence ID" value="BAQ17926.1"/>
    <property type="molecule type" value="Genomic_DNA"/>
</dbReference>
<dbReference type="AlphaFoldDB" id="A0A0A8K596"/>
<dbReference type="Proteomes" id="UP000031643">
    <property type="component" value="Chromosome"/>
</dbReference>
<name>A0A0A8K596_9HYPH</name>
<dbReference type="KEGG" id="mcg:GL4_2492"/>
<proteinExistence type="predicted"/>
<protein>
    <submittedName>
        <fullName evidence="1">Uncharacterized protein</fullName>
    </submittedName>
</protein>
<keyword evidence="2" id="KW-1185">Reference proteome</keyword>
<dbReference type="STRING" id="1384459.GL4_2492"/>